<proteinExistence type="predicted"/>
<evidence type="ECO:0000313" key="3">
    <source>
        <dbReference type="Proteomes" id="UP000824540"/>
    </source>
</evidence>
<accession>A0A8T2N3J7</accession>
<dbReference type="Pfam" id="PF02259">
    <property type="entry name" value="FAT"/>
    <property type="match status" value="1"/>
</dbReference>
<evidence type="ECO:0000313" key="2">
    <source>
        <dbReference type="EMBL" id="KAG9334763.1"/>
    </source>
</evidence>
<gene>
    <name evidence="2" type="ORF">JZ751_006511</name>
</gene>
<comment type="caution">
    <text evidence="2">The sequence shown here is derived from an EMBL/GenBank/DDBJ whole genome shotgun (WGS) entry which is preliminary data.</text>
</comment>
<protein>
    <recommendedName>
        <fullName evidence="1">PIK-related kinase FAT domain-containing protein</fullName>
    </recommendedName>
</protein>
<dbReference type="Proteomes" id="UP000824540">
    <property type="component" value="Unassembled WGS sequence"/>
</dbReference>
<reference evidence="2" key="1">
    <citation type="thesis" date="2021" institute="BYU ScholarsArchive" country="Provo, UT, USA">
        <title>Applications of and Algorithms for Genome Assembly and Genomic Analyses with an Emphasis on Marine Teleosts.</title>
        <authorList>
            <person name="Pickett B.D."/>
        </authorList>
    </citation>
    <scope>NUCLEOTIDE SEQUENCE</scope>
    <source>
        <strain evidence="2">HI-2016</strain>
    </source>
</reference>
<dbReference type="AlphaFoldDB" id="A0A8T2N3J7"/>
<keyword evidence="3" id="KW-1185">Reference proteome</keyword>
<sequence length="200" mass="22150">MGAEQQPRVITRPGLHESCSPSPVSGALLPRSFLLSFPGVETDASLRGLTLSVTASFRQGLEVIESTNLKYFTKEMTAEFYALKGMFLAQINNRRGLALEHFRPHANSLLTVPTVQSFCLSVVRMWAWGVRLRVPAVRAGWDSTADVFEFSRRHSHYSPRPPIHIIEIFKLSVLNTAKSKPLTALTATLGSERWALSAGL</sequence>
<dbReference type="InterPro" id="IPR003151">
    <property type="entry name" value="PIK-rel_kinase_FAT"/>
</dbReference>
<organism evidence="2 3">
    <name type="scientific">Albula glossodonta</name>
    <name type="common">roundjaw bonefish</name>
    <dbReference type="NCBI Taxonomy" id="121402"/>
    <lineage>
        <taxon>Eukaryota</taxon>
        <taxon>Metazoa</taxon>
        <taxon>Chordata</taxon>
        <taxon>Craniata</taxon>
        <taxon>Vertebrata</taxon>
        <taxon>Euteleostomi</taxon>
        <taxon>Actinopterygii</taxon>
        <taxon>Neopterygii</taxon>
        <taxon>Teleostei</taxon>
        <taxon>Albuliformes</taxon>
        <taxon>Albulidae</taxon>
        <taxon>Albula</taxon>
    </lineage>
</organism>
<feature type="domain" description="PIK-related kinase FAT" evidence="1">
    <location>
        <begin position="56"/>
        <end position="93"/>
    </location>
</feature>
<evidence type="ECO:0000259" key="1">
    <source>
        <dbReference type="Pfam" id="PF02259"/>
    </source>
</evidence>
<name>A0A8T2N3J7_9TELE</name>
<dbReference type="OrthoDB" id="5570127at2759"/>
<dbReference type="EMBL" id="JAFBMS010000139">
    <property type="protein sequence ID" value="KAG9334763.1"/>
    <property type="molecule type" value="Genomic_DNA"/>
</dbReference>